<name>A0AA38XP50_9EURO</name>
<keyword evidence="3" id="KW-1185">Reference proteome</keyword>
<dbReference type="PANTHER" id="PTHR24148:SF64">
    <property type="entry name" value="HETEROKARYON INCOMPATIBILITY DOMAIN-CONTAINING PROTEIN"/>
    <property type="match status" value="1"/>
</dbReference>
<protein>
    <recommendedName>
        <fullName evidence="1">Heterokaryon incompatibility domain-containing protein</fullName>
    </recommendedName>
</protein>
<gene>
    <name evidence="2" type="ORF">H2200_000748</name>
</gene>
<dbReference type="AlphaFoldDB" id="A0AA38XP50"/>
<evidence type="ECO:0000313" key="2">
    <source>
        <dbReference type="EMBL" id="KAJ9617027.1"/>
    </source>
</evidence>
<reference evidence="2" key="1">
    <citation type="submission" date="2022-10" db="EMBL/GenBank/DDBJ databases">
        <title>Culturing micro-colonial fungi from biological soil crusts in the Mojave desert and describing Neophaeococcomyces mojavensis, and introducing the new genera and species Taxawa tesnikishii.</title>
        <authorList>
            <person name="Kurbessoian T."/>
            <person name="Stajich J.E."/>
        </authorList>
    </citation>
    <scope>NUCLEOTIDE SEQUENCE</scope>
    <source>
        <strain evidence="2">TK_41</strain>
    </source>
</reference>
<proteinExistence type="predicted"/>
<dbReference type="InterPro" id="IPR052895">
    <property type="entry name" value="HetReg/Transcr_Mod"/>
</dbReference>
<feature type="domain" description="Heterokaryon incompatibility" evidence="1">
    <location>
        <begin position="83"/>
        <end position="240"/>
    </location>
</feature>
<dbReference type="PANTHER" id="PTHR24148">
    <property type="entry name" value="ANKYRIN REPEAT DOMAIN-CONTAINING PROTEIN 39 HOMOLOG-RELATED"/>
    <property type="match status" value="1"/>
</dbReference>
<sequence>MESVTTSDDVSTHENMSSPADYRSVPLEIRQQLYRPLKSWQTRILRIHASTEFTSPVECDLLTAGLIAIPGLVLIDEDEVIEYEALSYSWGCQTLTHSIICNQLSFLVGKALHDALRHLRKPDSSRFLWCDACCIDQANLVEKAEQVQKMFTIFEKASRVIAWLGLPSAETPFLFQLIHDNSRDRAAQKSSYVHEGGRKASNKDADVWLENEPFSERARRAAVQCITESPYFKRCWIRQEMEATRNLLMVYGQYSSSFADFTRSISFLLLESESPREELLRTACADEQTWLRYIFFRDCQKRNSKSRAFDNWFQNIMRGSIYDATLPQDKVFSMLNLATRLTEDERGDPLEIEGTPSNATNGFPAVDYEKPVSLVFQDFIKHTIKLGKSLECLAIFQDRSVNGTDLPSWAMDLRVNSPRYQLLDRHRPAKYLHSYRHVRPKWSEQNFDHHGALLVHGEKLGTVTPIEPVTLDQCGPTWPESWVEDWPFTSPVLRKSYHEYRDCLAFKRLNRKAKSIQVEYEAMEDMPQHEPFFSGLDEFPGLVRNKCNYRWQQILMGQRLSSTFRCLSQVLQHCTPDPAPTHAIIYALVSALARDGDVLAMFKGTHNLFVLRPMTGNHYSFLGPALCYVGVWSLEQPVGNESKLDLFAETDETARLRRKKGLGHRLKFGGFPFEKASYAATHRFTEELLLV</sequence>
<evidence type="ECO:0000259" key="1">
    <source>
        <dbReference type="Pfam" id="PF06985"/>
    </source>
</evidence>
<comment type="caution">
    <text evidence="2">The sequence shown here is derived from an EMBL/GenBank/DDBJ whole genome shotgun (WGS) entry which is preliminary data.</text>
</comment>
<evidence type="ECO:0000313" key="3">
    <source>
        <dbReference type="Proteomes" id="UP001172673"/>
    </source>
</evidence>
<dbReference type="EMBL" id="JAPDRK010000001">
    <property type="protein sequence ID" value="KAJ9617027.1"/>
    <property type="molecule type" value="Genomic_DNA"/>
</dbReference>
<dbReference type="InterPro" id="IPR010730">
    <property type="entry name" value="HET"/>
</dbReference>
<organism evidence="2 3">
    <name type="scientific">Cladophialophora chaetospira</name>
    <dbReference type="NCBI Taxonomy" id="386627"/>
    <lineage>
        <taxon>Eukaryota</taxon>
        <taxon>Fungi</taxon>
        <taxon>Dikarya</taxon>
        <taxon>Ascomycota</taxon>
        <taxon>Pezizomycotina</taxon>
        <taxon>Eurotiomycetes</taxon>
        <taxon>Chaetothyriomycetidae</taxon>
        <taxon>Chaetothyriales</taxon>
        <taxon>Herpotrichiellaceae</taxon>
        <taxon>Cladophialophora</taxon>
    </lineage>
</organism>
<dbReference type="Pfam" id="PF06985">
    <property type="entry name" value="HET"/>
    <property type="match status" value="1"/>
</dbReference>
<dbReference type="Proteomes" id="UP001172673">
    <property type="component" value="Unassembled WGS sequence"/>
</dbReference>
<accession>A0AA38XP50</accession>